<dbReference type="EMBL" id="CAJPVJ010008558">
    <property type="protein sequence ID" value="CAG2172008.1"/>
    <property type="molecule type" value="Genomic_DNA"/>
</dbReference>
<evidence type="ECO:0000313" key="2">
    <source>
        <dbReference type="EMBL" id="CAD7654821.1"/>
    </source>
</evidence>
<accession>A0A7R9M735</accession>
<proteinExistence type="predicted"/>
<keyword evidence="3" id="KW-1185">Reference proteome</keyword>
<feature type="compositionally biased region" description="Pro residues" evidence="1">
    <location>
        <begin position="29"/>
        <end position="43"/>
    </location>
</feature>
<feature type="region of interest" description="Disordered" evidence="1">
    <location>
        <begin position="237"/>
        <end position="256"/>
    </location>
</feature>
<dbReference type="Proteomes" id="UP000728032">
    <property type="component" value="Unassembled WGS sequence"/>
</dbReference>
<gene>
    <name evidence="2" type="ORF">ONB1V03_LOCUS11466</name>
</gene>
<name>A0A7R9M735_9ACAR</name>
<feature type="region of interest" description="Disordered" evidence="1">
    <location>
        <begin position="1"/>
        <end position="52"/>
    </location>
</feature>
<dbReference type="EMBL" id="OC923383">
    <property type="protein sequence ID" value="CAD7654821.1"/>
    <property type="molecule type" value="Genomic_DNA"/>
</dbReference>
<reference evidence="2" key="1">
    <citation type="submission" date="2020-11" db="EMBL/GenBank/DDBJ databases">
        <authorList>
            <person name="Tran Van P."/>
        </authorList>
    </citation>
    <scope>NUCLEOTIDE SEQUENCE</scope>
</reference>
<dbReference type="AlphaFoldDB" id="A0A7R9M735"/>
<evidence type="ECO:0000313" key="3">
    <source>
        <dbReference type="Proteomes" id="UP000728032"/>
    </source>
</evidence>
<organism evidence="2">
    <name type="scientific">Oppiella nova</name>
    <dbReference type="NCBI Taxonomy" id="334625"/>
    <lineage>
        <taxon>Eukaryota</taxon>
        <taxon>Metazoa</taxon>
        <taxon>Ecdysozoa</taxon>
        <taxon>Arthropoda</taxon>
        <taxon>Chelicerata</taxon>
        <taxon>Arachnida</taxon>
        <taxon>Acari</taxon>
        <taxon>Acariformes</taxon>
        <taxon>Sarcoptiformes</taxon>
        <taxon>Oribatida</taxon>
        <taxon>Brachypylina</taxon>
        <taxon>Oppioidea</taxon>
        <taxon>Oppiidae</taxon>
        <taxon>Oppiella</taxon>
    </lineage>
</organism>
<feature type="compositionally biased region" description="Polar residues" evidence="1">
    <location>
        <begin position="237"/>
        <end position="248"/>
    </location>
</feature>
<sequence length="256" mass="25916">MQPHGGGHPMAGAMPPWNPMWGHQSGPPMHVPPPPGQPPPPQAGAPIPGMPNGMIPSAYPPAWNSGQQAGAYSAGNGWTQPPNYQNYQQWAGYGYPPQGWGQGYSYGPYNTAYPGYGQTTGQSAANATQTPVAQTPIAANAAAATVAAVGAYMPAAGVNSAITPGAQVIANVGTSAPQASGTSIGTYPQEASSYGPARVGSYAGAPNYANYALQGQGDAPTASANAYGAANPTNANSAPYTRASSQAQGYHPYRRV</sequence>
<evidence type="ECO:0000256" key="1">
    <source>
        <dbReference type="SAM" id="MobiDB-lite"/>
    </source>
</evidence>
<protein>
    <submittedName>
        <fullName evidence="2">Uncharacterized protein</fullName>
    </submittedName>
</protein>